<keyword evidence="2 11" id="KW-0812">Transmembrane</keyword>
<feature type="compositionally biased region" description="Polar residues" evidence="10">
    <location>
        <begin position="1115"/>
        <end position="1125"/>
    </location>
</feature>
<feature type="transmembrane region" description="Helical" evidence="11">
    <location>
        <begin position="816"/>
        <end position="840"/>
    </location>
</feature>
<keyword evidence="5 9" id="KW-0106">Calcium</keyword>
<protein>
    <recommendedName>
        <fullName evidence="13">Cadherin domain-containing protein</fullName>
    </recommendedName>
</protein>
<dbReference type="GO" id="GO:0005911">
    <property type="term" value="C:cell-cell junction"/>
    <property type="evidence" value="ECO:0007669"/>
    <property type="project" value="TreeGrafter"/>
</dbReference>
<gene>
    <name evidence="14" type="ORF">BOX15_Mlig020071g2</name>
</gene>
<dbReference type="Gene3D" id="2.60.40.60">
    <property type="entry name" value="Cadherins"/>
    <property type="match status" value="7"/>
</dbReference>
<feature type="domain" description="Cadherin" evidence="13">
    <location>
        <begin position="178"/>
        <end position="265"/>
    </location>
</feature>
<feature type="domain" description="Cadherin" evidence="13">
    <location>
        <begin position="484"/>
        <end position="589"/>
    </location>
</feature>
<evidence type="ECO:0000256" key="10">
    <source>
        <dbReference type="SAM" id="MobiDB-lite"/>
    </source>
</evidence>
<evidence type="ECO:0000313" key="14">
    <source>
        <dbReference type="EMBL" id="PAA64466.1"/>
    </source>
</evidence>
<dbReference type="Pfam" id="PF00028">
    <property type="entry name" value="Cadherin"/>
    <property type="match status" value="4"/>
</dbReference>
<accession>A0A267ESN4</accession>
<feature type="chain" id="PRO_5012130875" description="Cadherin domain-containing protein" evidence="12">
    <location>
        <begin position="28"/>
        <end position="1197"/>
    </location>
</feature>
<dbReference type="FunFam" id="2.60.40.60:FF:000033">
    <property type="entry name" value="FAT atypical cadherin 1"/>
    <property type="match status" value="1"/>
</dbReference>
<feature type="region of interest" description="Disordered" evidence="10">
    <location>
        <begin position="854"/>
        <end position="878"/>
    </location>
</feature>
<dbReference type="STRING" id="282301.A0A267ESN4"/>
<dbReference type="SUPFAM" id="SSF49313">
    <property type="entry name" value="Cadherin-like"/>
    <property type="match status" value="6"/>
</dbReference>
<evidence type="ECO:0000256" key="6">
    <source>
        <dbReference type="ARBA" id="ARBA00022889"/>
    </source>
</evidence>
<feature type="signal peptide" evidence="12">
    <location>
        <begin position="1"/>
        <end position="27"/>
    </location>
</feature>
<feature type="domain" description="Cadherin" evidence="13">
    <location>
        <begin position="712"/>
        <end position="799"/>
    </location>
</feature>
<feature type="compositionally biased region" description="Low complexity" evidence="10">
    <location>
        <begin position="1166"/>
        <end position="1178"/>
    </location>
</feature>
<keyword evidence="15" id="KW-1185">Reference proteome</keyword>
<dbReference type="SMART" id="SM00112">
    <property type="entry name" value="CA"/>
    <property type="match status" value="7"/>
</dbReference>
<dbReference type="InterPro" id="IPR020894">
    <property type="entry name" value="Cadherin_CS"/>
</dbReference>
<organism evidence="14 15">
    <name type="scientific">Macrostomum lignano</name>
    <dbReference type="NCBI Taxonomy" id="282301"/>
    <lineage>
        <taxon>Eukaryota</taxon>
        <taxon>Metazoa</taxon>
        <taxon>Spiralia</taxon>
        <taxon>Lophotrochozoa</taxon>
        <taxon>Platyhelminthes</taxon>
        <taxon>Rhabditophora</taxon>
        <taxon>Macrostomorpha</taxon>
        <taxon>Macrostomida</taxon>
        <taxon>Macrostomidae</taxon>
        <taxon>Macrostomum</taxon>
    </lineage>
</organism>
<feature type="region of interest" description="Disordered" evidence="10">
    <location>
        <begin position="1030"/>
        <end position="1178"/>
    </location>
</feature>
<dbReference type="PROSITE" id="PS00232">
    <property type="entry name" value="CADHERIN_1"/>
    <property type="match status" value="3"/>
</dbReference>
<sequence length="1197" mass="130317">MTTPRMQSCSIFAFLCLSAVAVNFAASMHIFESTLQVNEEEPIRTLANVATAGNLRAILGDIPGLSYNFMMGTDPYLEVDASTGDIRPKAKLDIEAMCRSPLNEGTTCRDDKLMHKFTIIVRSRGNQVARGTFTLTVLDVNDNAPVFAQTLHEERRDESVCVVVPIACPNRKISLSVAKDNDLSSKYNTISYSMDPINMSLNTSVDFRLISPQVGAPHLEIVSGVDAERIEQYEFTLVARDLGGKEGRTKIRIIINDVNDNSPMFTKKTYEVEVPENTLIGATIFNLTATDEDKNHDFKFALETTTPEEARRHFGVQPSGRVVVLNSLDYEFQRQFNLHLKVYEGELTDTAILKVTVTDVNDNPPQYKETAPLELDEESKSGVMVGEVQVSDRDSGEGGRFECETASQRSNSESRLKFVQNPDSGPGYYKIFAMAIIDREVDPTVTGTLTCWDLGQPRLTSTFTATVVIRDKNDNSPVFNNVGSTGVIQAELSENNEANKKFYQLSASDMDEGENSRLTYRLAAGSRHSDIFSIEPDTGFILAKVPLDRELKDSYELLVVASDNGYEPRSGSATVRVQVKDENDNPPRFTSQVGFQIEENQEPGQVLGRLTAKDPDLGPAGQVQFLQLNSRYRHLFTLDEGGTLRTNAKFDREAVSSYTIQVRAQDRGSQPLKTDREVVIRILDVNDQAPVIVSPGNNSQPTKISIYTHRVGSLVMRVRAEDGDDGLNGQIVYSLTQQQARNKFSIDASTGEIRVAQPLDLADLNRYKLMVQARDCAPTNPKSEAKVIYIDVDDSAPPVNLLDEAELAAAHTRRNVIIIIILAAVSAVLAIILIVAITCVNRPCCGVYEGGAGGAGGRGKHRGGRQRRTDGIDGMGGGGGGGDMQYTEQAQHLTVTDSEMAWAGSGVLRAPSIGSPSPIVTTSFALPQSHDASCYYGGGGGGGGGACSTLPNPRHQVAGERSASRGGAQASRPGQAKSDQVNFWLYQIKEDAAASPQMQHPRYYQQQQQQQQHLNNFCTISRGQHQVVHYGQPQHQPQQPNHQDQPVADGAQSDSGRGCSDEDLSSGPGYHNQQGGSGTAAGAGSHHHQQVKAAYRDPQQQQQQQQAPIRFTPVPQLSSVQTSRSAPLPSIQNQPQPQQQPQHQQGSKPPTPQPLATVHAASAGHSASPVTAASSAANPADQVCRQIDNLFFKDMTV</sequence>
<dbReference type="GO" id="GO:0005509">
    <property type="term" value="F:calcium ion binding"/>
    <property type="evidence" value="ECO:0007669"/>
    <property type="project" value="UniProtKB-UniRule"/>
</dbReference>
<evidence type="ECO:0000256" key="9">
    <source>
        <dbReference type="PROSITE-ProRule" id="PRU00043"/>
    </source>
</evidence>
<keyword evidence="4" id="KW-0677">Repeat</keyword>
<feature type="compositionally biased region" description="Low complexity" evidence="10">
    <location>
        <begin position="1127"/>
        <end position="1148"/>
    </location>
</feature>
<comment type="caution">
    <text evidence="14">The sequence shown here is derived from an EMBL/GenBank/DDBJ whole genome shotgun (WGS) entry which is preliminary data.</text>
</comment>
<dbReference type="InterPro" id="IPR015919">
    <property type="entry name" value="Cadherin-like_sf"/>
</dbReference>
<dbReference type="GO" id="GO:0007156">
    <property type="term" value="P:homophilic cell adhesion via plasma membrane adhesion molecules"/>
    <property type="evidence" value="ECO:0007669"/>
    <property type="project" value="InterPro"/>
</dbReference>
<evidence type="ECO:0000256" key="1">
    <source>
        <dbReference type="ARBA" id="ARBA00004167"/>
    </source>
</evidence>
<feature type="domain" description="Cadherin" evidence="13">
    <location>
        <begin position="36"/>
        <end position="147"/>
    </location>
</feature>
<feature type="domain" description="Cadherin" evidence="13">
    <location>
        <begin position="589"/>
        <end position="692"/>
    </location>
</feature>
<evidence type="ECO:0000256" key="7">
    <source>
        <dbReference type="ARBA" id="ARBA00022989"/>
    </source>
</evidence>
<evidence type="ECO:0000256" key="5">
    <source>
        <dbReference type="ARBA" id="ARBA00022837"/>
    </source>
</evidence>
<feature type="region of interest" description="Disordered" evidence="10">
    <location>
        <begin position="946"/>
        <end position="977"/>
    </location>
</feature>
<keyword evidence="3 12" id="KW-0732">Signal</keyword>
<dbReference type="FunFam" id="2.60.40.60:FF:000020">
    <property type="entry name" value="Dachsous cadherin-related 1b"/>
    <property type="match status" value="1"/>
</dbReference>
<comment type="subcellular location">
    <subcellularLocation>
        <location evidence="1">Membrane</location>
        <topology evidence="1">Single-pass membrane protein</topology>
    </subcellularLocation>
</comment>
<dbReference type="InterPro" id="IPR002126">
    <property type="entry name" value="Cadherin-like_dom"/>
</dbReference>
<evidence type="ECO:0000313" key="15">
    <source>
        <dbReference type="Proteomes" id="UP000215902"/>
    </source>
</evidence>
<dbReference type="PROSITE" id="PS50268">
    <property type="entry name" value="CADHERIN_2"/>
    <property type="match status" value="7"/>
</dbReference>
<evidence type="ECO:0000256" key="12">
    <source>
        <dbReference type="SAM" id="SignalP"/>
    </source>
</evidence>
<reference evidence="14 15" key="1">
    <citation type="submission" date="2017-06" db="EMBL/GenBank/DDBJ databases">
        <title>A platform for efficient transgenesis in Macrostomum lignano, a flatworm model organism for stem cell research.</title>
        <authorList>
            <person name="Berezikov E."/>
        </authorList>
    </citation>
    <scope>NUCLEOTIDE SEQUENCE [LARGE SCALE GENOMIC DNA]</scope>
    <source>
        <strain evidence="14">DV1</strain>
        <tissue evidence="14">Whole organism</tissue>
    </source>
</reference>
<dbReference type="PANTHER" id="PTHR24025">
    <property type="entry name" value="DESMOGLEIN FAMILY MEMBER"/>
    <property type="match status" value="1"/>
</dbReference>
<keyword evidence="7 11" id="KW-1133">Transmembrane helix</keyword>
<dbReference type="AlphaFoldDB" id="A0A267ESN4"/>
<dbReference type="PANTHER" id="PTHR24025:SF23">
    <property type="entry name" value="NEURAL-CADHERIN"/>
    <property type="match status" value="1"/>
</dbReference>
<dbReference type="CDD" id="cd11304">
    <property type="entry name" value="Cadherin_repeat"/>
    <property type="match status" value="7"/>
</dbReference>
<dbReference type="Proteomes" id="UP000215902">
    <property type="component" value="Unassembled WGS sequence"/>
</dbReference>
<keyword evidence="8 11" id="KW-0472">Membrane</keyword>
<proteinExistence type="predicted"/>
<evidence type="ECO:0000256" key="8">
    <source>
        <dbReference type="ARBA" id="ARBA00023136"/>
    </source>
</evidence>
<evidence type="ECO:0000259" key="13">
    <source>
        <dbReference type="PROSITE" id="PS50268"/>
    </source>
</evidence>
<dbReference type="FunFam" id="2.60.40.60:FF:000092">
    <property type="entry name" value="Protocadherin 8"/>
    <property type="match status" value="2"/>
</dbReference>
<dbReference type="InterPro" id="IPR050971">
    <property type="entry name" value="Cadherin-domain_protein"/>
</dbReference>
<keyword evidence="6" id="KW-0130">Cell adhesion</keyword>
<evidence type="ECO:0000256" key="11">
    <source>
        <dbReference type="SAM" id="Phobius"/>
    </source>
</evidence>
<evidence type="ECO:0000256" key="2">
    <source>
        <dbReference type="ARBA" id="ARBA00022692"/>
    </source>
</evidence>
<evidence type="ECO:0000256" key="3">
    <source>
        <dbReference type="ARBA" id="ARBA00022729"/>
    </source>
</evidence>
<name>A0A267ESN4_9PLAT</name>
<dbReference type="GO" id="GO:0005886">
    <property type="term" value="C:plasma membrane"/>
    <property type="evidence" value="ECO:0007669"/>
    <property type="project" value="InterPro"/>
</dbReference>
<dbReference type="EMBL" id="NIVC01001748">
    <property type="protein sequence ID" value="PAA64466.1"/>
    <property type="molecule type" value="Genomic_DNA"/>
</dbReference>
<feature type="domain" description="Cadherin" evidence="13">
    <location>
        <begin position="266"/>
        <end position="367"/>
    </location>
</feature>
<evidence type="ECO:0000256" key="4">
    <source>
        <dbReference type="ARBA" id="ARBA00022737"/>
    </source>
</evidence>
<dbReference type="OrthoDB" id="6252479at2759"/>
<feature type="domain" description="Cadherin" evidence="13">
    <location>
        <begin position="367"/>
        <end position="479"/>
    </location>
</feature>
<feature type="compositionally biased region" description="Low complexity" evidence="10">
    <location>
        <begin position="1030"/>
        <end position="1047"/>
    </location>
</feature>
<dbReference type="PRINTS" id="PR00205">
    <property type="entry name" value="CADHERIN"/>
</dbReference>